<gene>
    <name evidence="2" type="ORF">DESME_10055</name>
</gene>
<dbReference type="InterPro" id="IPR001279">
    <property type="entry name" value="Metallo-B-lactamas"/>
</dbReference>
<dbReference type="eggNOG" id="COG0491">
    <property type="taxonomic scope" value="Bacteria"/>
</dbReference>
<sequence>MLTEVYPQIYLNEIPLPKFSLQAVNSYLILSDQRNLMIDTGFNTDLGRDAMLQSIQELKVDLNKTDVILTHMHPDHVGLASYLQEKGAKVYISLVDGELINSVYTQKNKSPLQELYEVLTEDKDIEAVRGHAFGDNSTEAIQFHYLIEGDKFFVGDYEFEVVSIPGHTPGHIGLYERKHRLFFGGDHILEHISPSVVFWGFDQDILNQYINSLKKVYELDVDYLFTAHLNIIRDHRRRIEELIAHCEERLVETENLLNQGKLTPKETAAQMHWSLRTKWEDFSKLEKFSAIGETLAFLEHLTQHEKIVRHSIAGKIFYDLNII</sequence>
<evidence type="ECO:0000259" key="1">
    <source>
        <dbReference type="SMART" id="SM00849"/>
    </source>
</evidence>
<proteinExistence type="predicted"/>
<reference evidence="2 3" key="1">
    <citation type="submission" date="2013-12" db="EMBL/GenBank/DDBJ databases">
        <authorList>
            <consortium name="DOE Joint Genome Institute"/>
            <person name="Smidt H."/>
            <person name="Huntemann M."/>
            <person name="Han J."/>
            <person name="Chen A."/>
            <person name="Kyrpides N."/>
            <person name="Mavromatis K."/>
            <person name="Markowitz V."/>
            <person name="Palaniappan K."/>
            <person name="Ivanova N."/>
            <person name="Schaumberg A."/>
            <person name="Pati A."/>
            <person name="Liolios K."/>
            <person name="Nordberg H.P."/>
            <person name="Cantor M.N."/>
            <person name="Hua S.X."/>
            <person name="Woyke T."/>
        </authorList>
    </citation>
    <scope>NUCLEOTIDE SEQUENCE [LARGE SCALE GENOMIC DNA]</scope>
    <source>
        <strain evidence="3">DSM 15288</strain>
    </source>
</reference>
<dbReference type="AlphaFoldDB" id="W0ECT5"/>
<dbReference type="SMART" id="SM00849">
    <property type="entry name" value="Lactamase_B"/>
    <property type="match status" value="1"/>
</dbReference>
<accession>W0ECT5</accession>
<name>W0ECT5_9FIRM</name>
<keyword evidence="2" id="KW-0378">Hydrolase</keyword>
<feature type="domain" description="Metallo-beta-lactamase" evidence="1">
    <location>
        <begin position="23"/>
        <end position="228"/>
    </location>
</feature>
<dbReference type="KEGG" id="dmt:DESME_10055"/>
<protein>
    <submittedName>
        <fullName evidence="2">Zn-dependent hydrolase</fullName>
    </submittedName>
</protein>
<organism evidence="2 3">
    <name type="scientific">Desulfitobacterium metallireducens DSM 15288</name>
    <dbReference type="NCBI Taxonomy" id="871968"/>
    <lineage>
        <taxon>Bacteria</taxon>
        <taxon>Bacillati</taxon>
        <taxon>Bacillota</taxon>
        <taxon>Clostridia</taxon>
        <taxon>Eubacteriales</taxon>
        <taxon>Desulfitobacteriaceae</taxon>
        <taxon>Desulfitobacterium</taxon>
    </lineage>
</organism>
<dbReference type="RefSeq" id="WP_025248751.1">
    <property type="nucleotide sequence ID" value="NZ_CP007032.1"/>
</dbReference>
<dbReference type="HOGENOM" id="CLU_048478_0_0_9"/>
<dbReference type="OrthoDB" id="9761531at2"/>
<dbReference type="STRING" id="871968.DESME_10055"/>
<dbReference type="PANTHER" id="PTHR23131:SF4">
    <property type="entry name" value="METALLO-BETA-LACTAMASE SUPERFAMILY POTEIN"/>
    <property type="match status" value="1"/>
</dbReference>
<dbReference type="InterPro" id="IPR036866">
    <property type="entry name" value="RibonucZ/Hydroxyglut_hydro"/>
</dbReference>
<dbReference type="Proteomes" id="UP000010847">
    <property type="component" value="Chromosome"/>
</dbReference>
<dbReference type="Pfam" id="PF00753">
    <property type="entry name" value="Lactamase_B"/>
    <property type="match status" value="1"/>
</dbReference>
<evidence type="ECO:0000313" key="2">
    <source>
        <dbReference type="EMBL" id="AHF07333.1"/>
    </source>
</evidence>
<dbReference type="InterPro" id="IPR050662">
    <property type="entry name" value="Sec-metab_biosynth-thioest"/>
</dbReference>
<dbReference type="SUPFAM" id="SSF56281">
    <property type="entry name" value="Metallo-hydrolase/oxidoreductase"/>
    <property type="match status" value="1"/>
</dbReference>
<dbReference type="PANTHER" id="PTHR23131">
    <property type="entry name" value="ENDORIBONUCLEASE LACTB2"/>
    <property type="match status" value="1"/>
</dbReference>
<dbReference type="Gene3D" id="3.60.15.10">
    <property type="entry name" value="Ribonuclease Z/Hydroxyacylglutathione hydrolase-like"/>
    <property type="match status" value="1"/>
</dbReference>
<dbReference type="EMBL" id="CP007032">
    <property type="protein sequence ID" value="AHF07333.1"/>
    <property type="molecule type" value="Genomic_DNA"/>
</dbReference>
<dbReference type="GO" id="GO:0016787">
    <property type="term" value="F:hydrolase activity"/>
    <property type="evidence" value="ECO:0007669"/>
    <property type="project" value="UniProtKB-KW"/>
</dbReference>
<keyword evidence="3" id="KW-1185">Reference proteome</keyword>
<evidence type="ECO:0000313" key="3">
    <source>
        <dbReference type="Proteomes" id="UP000010847"/>
    </source>
</evidence>